<feature type="domain" description="FHA" evidence="2">
    <location>
        <begin position="184"/>
        <end position="242"/>
    </location>
</feature>
<organism evidence="3 4">
    <name type="scientific">Suillus fuscotomentosus</name>
    <dbReference type="NCBI Taxonomy" id="1912939"/>
    <lineage>
        <taxon>Eukaryota</taxon>
        <taxon>Fungi</taxon>
        <taxon>Dikarya</taxon>
        <taxon>Basidiomycota</taxon>
        <taxon>Agaricomycotina</taxon>
        <taxon>Agaricomycetes</taxon>
        <taxon>Agaricomycetidae</taxon>
        <taxon>Boletales</taxon>
        <taxon>Suillineae</taxon>
        <taxon>Suillaceae</taxon>
        <taxon>Suillus</taxon>
    </lineage>
</organism>
<evidence type="ECO:0000256" key="1">
    <source>
        <dbReference type="SAM" id="MobiDB-lite"/>
    </source>
</evidence>
<dbReference type="Gene3D" id="2.60.200.20">
    <property type="match status" value="1"/>
</dbReference>
<sequence>MGATSKANKARLRNIQSALSRSHKTTIEDVSDSEEESDSSCSDSEDDIGFRTLHFRGTAQDVIIKYRHSAGYLILHDLYRQPCPFGAPFCADAEEKHQTLPNQPLPAYLLASQLLIVLPDSDIILLQALPPATELSRTTPINDVPSIATHPLTHRICLVPYVDSNHIFHFEPIFRNLTDGDTPIRIGRLSGHSALDARSTNEITFETRVLSRLHAEIWSDNGNIYIKDTKSSSGTFLNHVHISCPGSESAPYQLKDGDFVQLGVDYQGGMEDIYKSVRIQIEIGRDFAQSFSTGDIQPCSHVTNIELSSDHGGTNTHFQESRQEPGSCSSFIKGYIFKGIALCGKQRLWDAMEAFDLALSFSNHNRMTVEILLIKAIALFNSSRHNEAIRRVQDLAATCQSSETFQCHIVDSYLHVQRAMIVFDGGHYSEAADQLTAGITTIADRFLCPTPYEPIPGELMHNLDGFMDTFTEFFGWDFGSLWQTANQRRCEAFLCADRVIEAAGSHQYMMLMISEAVKPVYHEWSAAFKYKCTSRCVTKGDEAVTASNYEMAVELYSAGISLDSSCESLFTRRCKANLTRRLYTEALDDAEKVIQLSPSSYTGYKLKYAVLHEVQRYDEAIEALKTMLFKLDNAIDPKIRELRQQYVSPSEAHDTIQRAIHIQLENAPLRLINTFTGRLCDRQTQINTFIKSEKYKEVLSSLMAHATLQTELIKAIVTEYFSWVMLSHRWENKEPRLHDIQDKDVYTLTPLGTVAKLQTFCKTARDAGFRWAWSDTCCIDQSNNFELQESVNSMFVWYRHSALTIIYLADVLPWSEPGALANSTWNTRGWTVQEFLAPHTVRFYRADWTLYLDDRSPNHKTSLAIMQELEDSTGIDAQALIAFRPGMRGAREKLRWASSRVTTLQEDIAYSLFGIFHVHLPVIYGEKRQNALGRLLQEIIAHSGDITPLDWIGKASEFNSCLPADITSYKAPPCMLSSLPEDEMKMSVSMLRNTVSAELTSKLYTLLDNLSAPRFAHSRLQLPCIVFPITELRRRRGPDPETCFTYDIKADGLQGLLITSEDKLIQFSPTRPTQQTFLLVRPWNRHDLGLPDFAEPDFADDAQSVDDWTEPVSRTDRSVRGSLVDSKLADSEARLRELRLVVRLGQSFGALLLAQQHGGEYKRVASDHLIIAKVKDMASIDDTMDIRTLEIL</sequence>
<keyword evidence="4" id="KW-1185">Reference proteome</keyword>
<evidence type="ECO:0000259" key="2">
    <source>
        <dbReference type="PROSITE" id="PS50006"/>
    </source>
</evidence>
<dbReference type="InterPro" id="IPR011990">
    <property type="entry name" value="TPR-like_helical_dom_sf"/>
</dbReference>
<dbReference type="Pfam" id="PF06985">
    <property type="entry name" value="HET"/>
    <property type="match status" value="1"/>
</dbReference>
<dbReference type="RefSeq" id="XP_041219776.1">
    <property type="nucleotide sequence ID" value="XM_041370495.1"/>
</dbReference>
<dbReference type="EMBL" id="JABBWK010000083">
    <property type="protein sequence ID" value="KAG1894200.1"/>
    <property type="molecule type" value="Genomic_DNA"/>
</dbReference>
<gene>
    <name evidence="3" type="ORF">F5891DRAFT_1281702</name>
</gene>
<dbReference type="PANTHER" id="PTHR10622">
    <property type="entry name" value="HET DOMAIN-CONTAINING PROTEIN"/>
    <property type="match status" value="1"/>
</dbReference>
<protein>
    <recommendedName>
        <fullName evidence="2">FHA domain-containing protein</fullName>
    </recommendedName>
</protein>
<feature type="compositionally biased region" description="Acidic residues" evidence="1">
    <location>
        <begin position="29"/>
        <end position="45"/>
    </location>
</feature>
<feature type="region of interest" description="Disordered" evidence="1">
    <location>
        <begin position="1"/>
        <end position="45"/>
    </location>
</feature>
<dbReference type="InterPro" id="IPR010730">
    <property type="entry name" value="HET"/>
</dbReference>
<proteinExistence type="predicted"/>
<dbReference type="AlphaFoldDB" id="A0AAD4DUJ1"/>
<comment type="caution">
    <text evidence="3">The sequence shown here is derived from an EMBL/GenBank/DDBJ whole genome shotgun (WGS) entry which is preliminary data.</text>
</comment>
<accession>A0AAD4DUJ1</accession>
<dbReference type="Proteomes" id="UP001195769">
    <property type="component" value="Unassembled WGS sequence"/>
</dbReference>
<dbReference type="GeneID" id="64664793"/>
<dbReference type="InterPro" id="IPR008984">
    <property type="entry name" value="SMAD_FHA_dom_sf"/>
</dbReference>
<reference evidence="3" key="1">
    <citation type="journal article" date="2020" name="New Phytol.">
        <title>Comparative genomics reveals dynamic genome evolution in host specialist ectomycorrhizal fungi.</title>
        <authorList>
            <person name="Lofgren L.A."/>
            <person name="Nguyen N.H."/>
            <person name="Vilgalys R."/>
            <person name="Ruytinx J."/>
            <person name="Liao H.L."/>
            <person name="Branco S."/>
            <person name="Kuo A."/>
            <person name="LaButti K."/>
            <person name="Lipzen A."/>
            <person name="Andreopoulos W."/>
            <person name="Pangilinan J."/>
            <person name="Riley R."/>
            <person name="Hundley H."/>
            <person name="Na H."/>
            <person name="Barry K."/>
            <person name="Grigoriev I.V."/>
            <person name="Stajich J.E."/>
            <person name="Kennedy P.G."/>
        </authorList>
    </citation>
    <scope>NUCLEOTIDE SEQUENCE</scope>
    <source>
        <strain evidence="3">FC203</strain>
    </source>
</reference>
<dbReference type="InterPro" id="IPR000253">
    <property type="entry name" value="FHA_dom"/>
</dbReference>
<dbReference type="SMART" id="SM00240">
    <property type="entry name" value="FHA"/>
    <property type="match status" value="1"/>
</dbReference>
<evidence type="ECO:0000313" key="3">
    <source>
        <dbReference type="EMBL" id="KAG1894200.1"/>
    </source>
</evidence>
<dbReference type="SUPFAM" id="SSF48452">
    <property type="entry name" value="TPR-like"/>
    <property type="match status" value="2"/>
</dbReference>
<dbReference type="PANTHER" id="PTHR10622:SF10">
    <property type="entry name" value="HET DOMAIN-CONTAINING PROTEIN"/>
    <property type="match status" value="1"/>
</dbReference>
<dbReference type="Gene3D" id="1.25.40.10">
    <property type="entry name" value="Tetratricopeptide repeat domain"/>
    <property type="match status" value="1"/>
</dbReference>
<name>A0AAD4DUJ1_9AGAM</name>
<dbReference type="PROSITE" id="PS50006">
    <property type="entry name" value="FHA_DOMAIN"/>
    <property type="match status" value="1"/>
</dbReference>
<dbReference type="Pfam" id="PF00498">
    <property type="entry name" value="FHA"/>
    <property type="match status" value="1"/>
</dbReference>
<evidence type="ECO:0000313" key="4">
    <source>
        <dbReference type="Proteomes" id="UP001195769"/>
    </source>
</evidence>
<dbReference type="SUPFAM" id="SSF49879">
    <property type="entry name" value="SMAD/FHA domain"/>
    <property type="match status" value="1"/>
</dbReference>